<dbReference type="AlphaFoldDB" id="A0A847U116"/>
<protein>
    <submittedName>
        <fullName evidence="7">Tyrosine-type recombinase/integrase</fullName>
    </submittedName>
</protein>
<dbReference type="InterPro" id="IPR011010">
    <property type="entry name" value="DNA_brk_join_enz"/>
</dbReference>
<dbReference type="PROSITE" id="PS51900">
    <property type="entry name" value="CB"/>
    <property type="match status" value="1"/>
</dbReference>
<evidence type="ECO:0000313" key="7">
    <source>
        <dbReference type="EMBL" id="NLV06436.1"/>
    </source>
</evidence>
<dbReference type="Gene3D" id="1.10.443.10">
    <property type="entry name" value="Intergrase catalytic core"/>
    <property type="match status" value="1"/>
</dbReference>
<comment type="caution">
    <text evidence="7">The sequence shown here is derived from an EMBL/GenBank/DDBJ whole genome shotgun (WGS) entry which is preliminary data.</text>
</comment>
<evidence type="ECO:0000259" key="5">
    <source>
        <dbReference type="PROSITE" id="PS51898"/>
    </source>
</evidence>
<dbReference type="PANTHER" id="PTHR30349:SF41">
    <property type="entry name" value="INTEGRASE_RECOMBINASE PROTEIN MJ0367-RELATED"/>
    <property type="match status" value="1"/>
</dbReference>
<dbReference type="RefSeq" id="WP_170083406.1">
    <property type="nucleotide sequence ID" value="NZ_WOWB01000001.1"/>
</dbReference>
<keyword evidence="2 4" id="KW-0238">DNA-binding</keyword>
<evidence type="ECO:0000313" key="8">
    <source>
        <dbReference type="Proteomes" id="UP000610611"/>
    </source>
</evidence>
<reference evidence="7" key="1">
    <citation type="submission" date="2019-12" db="EMBL/GenBank/DDBJ databases">
        <title>The whole-genome sequencing of Haloarcula japonica strain pws8.</title>
        <authorList>
            <person name="Verma D.K."/>
            <person name="Gopal K."/>
            <person name="Prasad E.S."/>
        </authorList>
    </citation>
    <scope>NUCLEOTIDE SEQUENCE</scope>
    <source>
        <strain evidence="7">Pws8</strain>
    </source>
</reference>
<dbReference type="EMBL" id="WOWB01000001">
    <property type="protein sequence ID" value="NLV06436.1"/>
    <property type="molecule type" value="Genomic_DNA"/>
</dbReference>
<evidence type="ECO:0000256" key="1">
    <source>
        <dbReference type="ARBA" id="ARBA00022908"/>
    </source>
</evidence>
<dbReference type="CDD" id="cd00397">
    <property type="entry name" value="DNA_BRE_C"/>
    <property type="match status" value="1"/>
</dbReference>
<evidence type="ECO:0000259" key="6">
    <source>
        <dbReference type="PROSITE" id="PS51900"/>
    </source>
</evidence>
<dbReference type="PROSITE" id="PS51898">
    <property type="entry name" value="TYR_RECOMBINASE"/>
    <property type="match status" value="1"/>
</dbReference>
<dbReference type="Gene3D" id="1.10.150.130">
    <property type="match status" value="1"/>
</dbReference>
<dbReference type="InterPro" id="IPR010998">
    <property type="entry name" value="Integrase_recombinase_N"/>
</dbReference>
<name>A0A847U116_9EURY</name>
<dbReference type="Proteomes" id="UP000610611">
    <property type="component" value="Unassembled WGS sequence"/>
</dbReference>
<accession>A0A847U116</accession>
<dbReference type="InterPro" id="IPR013762">
    <property type="entry name" value="Integrase-like_cat_sf"/>
</dbReference>
<dbReference type="GO" id="GO:0006310">
    <property type="term" value="P:DNA recombination"/>
    <property type="evidence" value="ECO:0007669"/>
    <property type="project" value="UniProtKB-KW"/>
</dbReference>
<evidence type="ECO:0000256" key="4">
    <source>
        <dbReference type="PROSITE-ProRule" id="PRU01248"/>
    </source>
</evidence>
<evidence type="ECO:0000256" key="3">
    <source>
        <dbReference type="ARBA" id="ARBA00023172"/>
    </source>
</evidence>
<dbReference type="PANTHER" id="PTHR30349">
    <property type="entry name" value="PHAGE INTEGRASE-RELATED"/>
    <property type="match status" value="1"/>
</dbReference>
<dbReference type="Pfam" id="PF00589">
    <property type="entry name" value="Phage_integrase"/>
    <property type="match status" value="1"/>
</dbReference>
<dbReference type="InterPro" id="IPR044068">
    <property type="entry name" value="CB"/>
</dbReference>
<evidence type="ECO:0000256" key="2">
    <source>
        <dbReference type="ARBA" id="ARBA00023125"/>
    </source>
</evidence>
<dbReference type="InterPro" id="IPR002104">
    <property type="entry name" value="Integrase_catalytic"/>
</dbReference>
<organism evidence="7 8">
    <name type="scientific">Haloarcula rubripromontorii</name>
    <dbReference type="NCBI Taxonomy" id="1705562"/>
    <lineage>
        <taxon>Archaea</taxon>
        <taxon>Methanobacteriati</taxon>
        <taxon>Methanobacteriota</taxon>
        <taxon>Stenosarchaea group</taxon>
        <taxon>Halobacteria</taxon>
        <taxon>Halobacteriales</taxon>
        <taxon>Haloarculaceae</taxon>
        <taxon>Haloarcula</taxon>
    </lineage>
</organism>
<feature type="domain" description="Core-binding (CB)" evidence="6">
    <location>
        <begin position="10"/>
        <end position="92"/>
    </location>
</feature>
<sequence>MNNTSEIDDRKAERAIEALGADNEKSENSIATWQSDARQFLKWYADNGVEESAVDAERFEIVDYLEYCDENFHPNTVASRHGSLKKFFGLVAGEYLNFREDNPFTKVEEVRSQPNEDPMQKEQGDDFIPHISAEEKEQLAENVPNPRIRNELIIRMLWQTGMREHEIRNLKISHIDREQRIITVHSSKTGTRKVAYQQNVDTLLTQWLDGGYRDRFASATDSPYVFVSRKNEQLAKSRVNDVVKKGAKAAGIQESLGTDAAGKERWKVTTHCLRHSFAIQSLRNGMNLRYLQELMGHEKLETTEKYLIEVESDALEQQKHIGPGTEKSD</sequence>
<proteinExistence type="predicted"/>
<dbReference type="InterPro" id="IPR050090">
    <property type="entry name" value="Tyrosine_recombinase_XerCD"/>
</dbReference>
<keyword evidence="1" id="KW-0229">DNA integration</keyword>
<dbReference type="GO" id="GO:0003677">
    <property type="term" value="F:DNA binding"/>
    <property type="evidence" value="ECO:0007669"/>
    <property type="project" value="UniProtKB-UniRule"/>
</dbReference>
<gene>
    <name evidence="7" type="ORF">GOC83_09880</name>
</gene>
<keyword evidence="3" id="KW-0233">DNA recombination</keyword>
<feature type="domain" description="Tyr recombinase" evidence="5">
    <location>
        <begin position="126"/>
        <end position="320"/>
    </location>
</feature>
<dbReference type="SUPFAM" id="SSF56349">
    <property type="entry name" value="DNA breaking-rejoining enzymes"/>
    <property type="match status" value="1"/>
</dbReference>
<dbReference type="GO" id="GO:0015074">
    <property type="term" value="P:DNA integration"/>
    <property type="evidence" value="ECO:0007669"/>
    <property type="project" value="UniProtKB-KW"/>
</dbReference>